<dbReference type="EMBL" id="MHIR01000016">
    <property type="protein sequence ID" value="OGY57688.1"/>
    <property type="molecule type" value="Genomic_DNA"/>
</dbReference>
<organism evidence="1 2">
    <name type="scientific">Candidatus Buchananbacteria bacterium RIFCSPLOWO2_02_FULL_46_11b</name>
    <dbReference type="NCBI Taxonomy" id="1797548"/>
    <lineage>
        <taxon>Bacteria</taxon>
        <taxon>Candidatus Buchananiibacteriota</taxon>
    </lineage>
</organism>
<reference evidence="1 2" key="1">
    <citation type="journal article" date="2016" name="Nat. Commun.">
        <title>Thousands of microbial genomes shed light on interconnected biogeochemical processes in an aquifer system.</title>
        <authorList>
            <person name="Anantharaman K."/>
            <person name="Brown C.T."/>
            <person name="Hug L.A."/>
            <person name="Sharon I."/>
            <person name="Castelle C.J."/>
            <person name="Probst A.J."/>
            <person name="Thomas B.C."/>
            <person name="Singh A."/>
            <person name="Wilkins M.J."/>
            <person name="Karaoz U."/>
            <person name="Brodie E.L."/>
            <person name="Williams K.H."/>
            <person name="Hubbard S.S."/>
            <person name="Banfield J.F."/>
        </authorList>
    </citation>
    <scope>NUCLEOTIDE SEQUENCE [LARGE SCALE GENOMIC DNA]</scope>
</reference>
<name>A0A1G1YZ66_9BACT</name>
<evidence type="ECO:0000313" key="2">
    <source>
        <dbReference type="Proteomes" id="UP000177408"/>
    </source>
</evidence>
<evidence type="ECO:0000313" key="1">
    <source>
        <dbReference type="EMBL" id="OGY57688.1"/>
    </source>
</evidence>
<sequence length="84" mass="9083">MKRMNADEIRKILARVKIGQKIAFEIGWGKGPIAGTVKEKIGRGGALAAVILTDSAGCRKIVFCPLMSEWQYHGSPVISANISK</sequence>
<dbReference type="Proteomes" id="UP000177408">
    <property type="component" value="Unassembled WGS sequence"/>
</dbReference>
<proteinExistence type="predicted"/>
<protein>
    <submittedName>
        <fullName evidence="1">Uncharacterized protein</fullName>
    </submittedName>
</protein>
<gene>
    <name evidence="1" type="ORF">A3H67_03480</name>
</gene>
<comment type="caution">
    <text evidence="1">The sequence shown here is derived from an EMBL/GenBank/DDBJ whole genome shotgun (WGS) entry which is preliminary data.</text>
</comment>
<dbReference type="AlphaFoldDB" id="A0A1G1YZ66"/>
<accession>A0A1G1YZ66</accession>